<dbReference type="SUPFAM" id="SSF55469">
    <property type="entry name" value="FMN-dependent nitroreductase-like"/>
    <property type="match status" value="1"/>
</dbReference>
<feature type="domain" description="Nitroreductase" evidence="3">
    <location>
        <begin position="29"/>
        <end position="204"/>
    </location>
</feature>
<dbReference type="CDD" id="cd02062">
    <property type="entry name" value="Nitro_FMN_reductase"/>
    <property type="match status" value="1"/>
</dbReference>
<protein>
    <submittedName>
        <fullName evidence="4">Nitroreductase</fullName>
    </submittedName>
</protein>
<name>A0A2S8J6R5_RHOOP</name>
<keyword evidence="2" id="KW-0560">Oxidoreductase</keyword>
<evidence type="ECO:0000313" key="5">
    <source>
        <dbReference type="Proteomes" id="UP000239290"/>
    </source>
</evidence>
<dbReference type="Pfam" id="PF00881">
    <property type="entry name" value="Nitroreductase"/>
    <property type="match status" value="1"/>
</dbReference>
<reference evidence="5" key="1">
    <citation type="submission" date="2018-02" db="EMBL/GenBank/DDBJ databases">
        <title>Draft genome sequencing of Rhodococcus opacus KU647198.</title>
        <authorList>
            <person name="Zheng B.-X."/>
        </authorList>
    </citation>
    <scope>NUCLEOTIDE SEQUENCE [LARGE SCALE GENOMIC DNA]</scope>
    <source>
        <strain evidence="5">04-OD7</strain>
    </source>
</reference>
<dbReference type="GO" id="GO:0016491">
    <property type="term" value="F:oxidoreductase activity"/>
    <property type="evidence" value="ECO:0007669"/>
    <property type="project" value="UniProtKB-KW"/>
</dbReference>
<comment type="similarity">
    <text evidence="1">Belongs to the nitroreductase family.</text>
</comment>
<evidence type="ECO:0000313" key="4">
    <source>
        <dbReference type="EMBL" id="PQP22760.1"/>
    </source>
</evidence>
<gene>
    <name evidence="4" type="ORF">C5613_22080</name>
</gene>
<evidence type="ECO:0000256" key="2">
    <source>
        <dbReference type="ARBA" id="ARBA00023002"/>
    </source>
</evidence>
<dbReference type="AlphaFoldDB" id="A0A2S8J6R5"/>
<dbReference type="EMBL" id="PUIO01000028">
    <property type="protein sequence ID" value="PQP22760.1"/>
    <property type="molecule type" value="Genomic_DNA"/>
</dbReference>
<dbReference type="PANTHER" id="PTHR43673:SF10">
    <property type="entry name" value="NADH DEHYDROGENASE_NAD(P)H NITROREDUCTASE XCC3605-RELATED"/>
    <property type="match status" value="1"/>
</dbReference>
<dbReference type="Proteomes" id="UP000239290">
    <property type="component" value="Unassembled WGS sequence"/>
</dbReference>
<evidence type="ECO:0000259" key="3">
    <source>
        <dbReference type="Pfam" id="PF00881"/>
    </source>
</evidence>
<comment type="caution">
    <text evidence="4">The sequence shown here is derived from an EMBL/GenBank/DDBJ whole genome shotgun (WGS) entry which is preliminary data.</text>
</comment>
<proteinExistence type="inferred from homology"/>
<dbReference type="InterPro" id="IPR029479">
    <property type="entry name" value="Nitroreductase"/>
</dbReference>
<accession>A0A2S8J6R5</accession>
<dbReference type="InterPro" id="IPR000415">
    <property type="entry name" value="Nitroreductase-like"/>
</dbReference>
<dbReference type="Gene3D" id="3.40.109.10">
    <property type="entry name" value="NADH Oxidase"/>
    <property type="match status" value="1"/>
</dbReference>
<dbReference type="PANTHER" id="PTHR43673">
    <property type="entry name" value="NAD(P)H NITROREDUCTASE YDGI-RELATED"/>
    <property type="match status" value="1"/>
</dbReference>
<evidence type="ECO:0000256" key="1">
    <source>
        <dbReference type="ARBA" id="ARBA00007118"/>
    </source>
</evidence>
<organism evidence="4 5">
    <name type="scientific">Rhodococcus opacus</name>
    <name type="common">Nocardia opaca</name>
    <dbReference type="NCBI Taxonomy" id="37919"/>
    <lineage>
        <taxon>Bacteria</taxon>
        <taxon>Bacillati</taxon>
        <taxon>Actinomycetota</taxon>
        <taxon>Actinomycetes</taxon>
        <taxon>Mycobacteriales</taxon>
        <taxon>Nocardiaceae</taxon>
        <taxon>Rhodococcus</taxon>
    </lineage>
</organism>
<sequence>MPTRSNTVNNSSQANQALGLTADEVLTTTRAVRRRLDLTRHVPRELIQEAVKVATQAPTGRNQQQWDFIFIDDPATKAKAADIWRAGLMAGAPDEHNSAPLPTRMSFSSSEWGRIRGSLGHLVQHLHEVPVLMIPVVRVARRAELDSIRGQAHNWGSVIPAAWSFMLAARERGLGTAWTVAHLTYEREMADLLGLPFDNTVQVALTPIAYTVGTDFKPAPRADDRNFSHWNRW</sequence>